<reference evidence="15 16" key="1">
    <citation type="submission" date="2016-10" db="EMBL/GenBank/DDBJ databases">
        <authorList>
            <person name="de Groot N.N."/>
        </authorList>
    </citation>
    <scope>NUCLEOTIDE SEQUENCE [LARGE SCALE GENOMIC DNA]</scope>
    <source>
        <strain evidence="15 16">DSM 14045</strain>
    </source>
</reference>
<dbReference type="GO" id="GO:0140664">
    <property type="term" value="F:ATP-dependent DNA damage sensor activity"/>
    <property type="evidence" value="ECO:0007669"/>
    <property type="project" value="InterPro"/>
</dbReference>
<keyword evidence="8 11" id="KW-0346">Stress response</keyword>
<dbReference type="Gene3D" id="3.30.230.10">
    <property type="match status" value="1"/>
</dbReference>
<dbReference type="NCBIfam" id="TIGR00416">
    <property type="entry name" value="sms"/>
    <property type="match status" value="1"/>
</dbReference>
<dbReference type="HAMAP" id="MF_01498">
    <property type="entry name" value="RadA_bact"/>
    <property type="match status" value="1"/>
</dbReference>
<evidence type="ECO:0000256" key="9">
    <source>
        <dbReference type="ARBA" id="ARBA00023125"/>
    </source>
</evidence>
<comment type="function">
    <text evidence="13">DNA-dependent ATPase involved in processing of recombination intermediates, plays a role in repairing DNA breaks. Stimulates the branch migration of RecA-mediated strand transfer reactions, allowing the 3' invading strand to extend heteroduplex DNA faster. Binds ssDNA in the presence of ADP but not other nucleotides, has ATPase activity that is stimulated by ssDNA and various branched DNA structures, but inhibited by SSB. Does not have RecA's homology-searching function.</text>
</comment>
<dbReference type="Pfam" id="PF18073">
    <property type="entry name" value="Zn_ribbon_LapB"/>
    <property type="match status" value="1"/>
</dbReference>
<keyword evidence="5" id="KW-0378">Hydrolase</keyword>
<keyword evidence="1 11" id="KW-0479">Metal-binding</keyword>
<dbReference type="OrthoDB" id="9803906at2"/>
<feature type="binding site" evidence="11">
    <location>
        <begin position="100"/>
        <end position="107"/>
    </location>
    <ligand>
        <name>ATP</name>
        <dbReference type="ChEBI" id="CHEBI:30616"/>
    </ligand>
</feature>
<comment type="similarity">
    <text evidence="11 13">Belongs to the RecA family. RadA subfamily.</text>
</comment>
<dbReference type="InterPro" id="IPR041166">
    <property type="entry name" value="Rubredoxin_2"/>
</dbReference>
<dbReference type="InterPro" id="IPR020568">
    <property type="entry name" value="Ribosomal_Su5_D2-typ_SF"/>
</dbReference>
<evidence type="ECO:0000256" key="1">
    <source>
        <dbReference type="ARBA" id="ARBA00022723"/>
    </source>
</evidence>
<keyword evidence="3 11" id="KW-0227">DNA damage</keyword>
<organism evidence="15 16">
    <name type="scientific">Lachnobacterium bovis DSM 14045</name>
    <dbReference type="NCBI Taxonomy" id="1122142"/>
    <lineage>
        <taxon>Bacteria</taxon>
        <taxon>Bacillati</taxon>
        <taxon>Bacillota</taxon>
        <taxon>Clostridia</taxon>
        <taxon>Lachnospirales</taxon>
        <taxon>Lachnospiraceae</taxon>
        <taxon>Lachnobacterium</taxon>
    </lineage>
</organism>
<dbReference type="SUPFAM" id="SSF54211">
    <property type="entry name" value="Ribosomal protein S5 domain 2-like"/>
    <property type="match status" value="1"/>
</dbReference>
<dbReference type="InterPro" id="IPR027417">
    <property type="entry name" value="P-loop_NTPase"/>
</dbReference>
<evidence type="ECO:0000256" key="10">
    <source>
        <dbReference type="ARBA" id="ARBA00023204"/>
    </source>
</evidence>
<comment type="domain">
    <text evidence="11">The middle region has homology to RecA with ATPase motifs including the RadA KNRFG motif, while the C-terminus is homologous to Lon protease.</text>
</comment>
<dbReference type="GO" id="GO:0005524">
    <property type="term" value="F:ATP binding"/>
    <property type="evidence" value="ECO:0007669"/>
    <property type="project" value="UniProtKB-UniRule"/>
</dbReference>
<evidence type="ECO:0000256" key="4">
    <source>
        <dbReference type="ARBA" id="ARBA00022771"/>
    </source>
</evidence>
<dbReference type="InterPro" id="IPR020588">
    <property type="entry name" value="RecA_ATP-bd"/>
</dbReference>
<dbReference type="InterPro" id="IPR003593">
    <property type="entry name" value="AAA+_ATPase"/>
</dbReference>
<gene>
    <name evidence="11" type="primary">radA</name>
    <name evidence="15" type="ORF">SAMN02910414_01315</name>
</gene>
<dbReference type="PRINTS" id="PR01874">
    <property type="entry name" value="DNAREPAIRADA"/>
</dbReference>
<accession>A0A1H3J2Q9</accession>
<dbReference type="Proteomes" id="UP000183918">
    <property type="component" value="Unassembled WGS sequence"/>
</dbReference>
<comment type="function">
    <text evidence="11">Plays a role in repairing double-strand DNA breaks, probably involving stabilizing or processing branched DNA or blocked replication forks.</text>
</comment>
<dbReference type="RefSeq" id="WP_074717274.1">
    <property type="nucleotide sequence ID" value="NZ_FNPG01000014.1"/>
</dbReference>
<keyword evidence="10 11" id="KW-0234">DNA repair</keyword>
<dbReference type="PANTHER" id="PTHR32472">
    <property type="entry name" value="DNA REPAIR PROTEIN RADA"/>
    <property type="match status" value="1"/>
</dbReference>
<dbReference type="CDD" id="cd01121">
    <property type="entry name" value="RadA_SMS_N"/>
    <property type="match status" value="1"/>
</dbReference>
<evidence type="ECO:0000313" key="16">
    <source>
        <dbReference type="Proteomes" id="UP000183918"/>
    </source>
</evidence>
<dbReference type="GO" id="GO:0000725">
    <property type="term" value="P:recombinational repair"/>
    <property type="evidence" value="ECO:0007669"/>
    <property type="project" value="UniProtKB-UniRule"/>
</dbReference>
<feature type="region of interest" description="Lon-protease-like" evidence="11">
    <location>
        <begin position="356"/>
        <end position="461"/>
    </location>
</feature>
<dbReference type="EMBL" id="FNPG01000014">
    <property type="protein sequence ID" value="SDY33885.1"/>
    <property type="molecule type" value="Genomic_DNA"/>
</dbReference>
<dbReference type="SUPFAM" id="SSF52540">
    <property type="entry name" value="P-loop containing nucleoside triphosphate hydrolases"/>
    <property type="match status" value="1"/>
</dbReference>
<keyword evidence="9 11" id="KW-0238">DNA-binding</keyword>
<evidence type="ECO:0000259" key="14">
    <source>
        <dbReference type="PROSITE" id="PS50162"/>
    </source>
</evidence>
<dbReference type="STRING" id="1122142.SAMN02910414_01315"/>
<feature type="domain" description="RecA family profile 1" evidence="14">
    <location>
        <begin position="71"/>
        <end position="220"/>
    </location>
</feature>
<evidence type="ECO:0000256" key="13">
    <source>
        <dbReference type="RuleBase" id="RU003555"/>
    </source>
</evidence>
<dbReference type="GO" id="GO:0003684">
    <property type="term" value="F:damaged DNA binding"/>
    <property type="evidence" value="ECO:0007669"/>
    <property type="project" value="InterPro"/>
</dbReference>
<dbReference type="Gene3D" id="3.40.50.300">
    <property type="entry name" value="P-loop containing nucleotide triphosphate hydrolases"/>
    <property type="match status" value="1"/>
</dbReference>
<keyword evidence="7 11" id="KW-0067">ATP-binding</keyword>
<keyword evidence="2 11" id="KW-0547">Nucleotide-binding</keyword>
<evidence type="ECO:0000256" key="6">
    <source>
        <dbReference type="ARBA" id="ARBA00022833"/>
    </source>
</evidence>
<feature type="short sequence motif" description="RadA KNRFG motif" evidence="11">
    <location>
        <begin position="257"/>
        <end position="261"/>
    </location>
</feature>
<dbReference type="GO" id="GO:0016787">
    <property type="term" value="F:hydrolase activity"/>
    <property type="evidence" value="ECO:0007669"/>
    <property type="project" value="UniProtKB-KW"/>
</dbReference>
<dbReference type="PROSITE" id="PS50162">
    <property type="entry name" value="RECA_2"/>
    <property type="match status" value="1"/>
</dbReference>
<dbReference type="Pfam" id="PF13541">
    <property type="entry name" value="ChlI"/>
    <property type="match status" value="1"/>
</dbReference>
<dbReference type="GO" id="GO:0008270">
    <property type="term" value="F:zinc ion binding"/>
    <property type="evidence" value="ECO:0007669"/>
    <property type="project" value="UniProtKB-KW"/>
</dbReference>
<protein>
    <recommendedName>
        <fullName evidence="11 12">DNA repair protein RadA</fullName>
    </recommendedName>
</protein>
<evidence type="ECO:0000256" key="7">
    <source>
        <dbReference type="ARBA" id="ARBA00022840"/>
    </source>
</evidence>
<keyword evidence="4 13" id="KW-0863">Zinc-finger</keyword>
<dbReference type="InterPro" id="IPR014721">
    <property type="entry name" value="Ribsml_uS5_D2-typ_fold_subgr"/>
</dbReference>
<evidence type="ECO:0000313" key="15">
    <source>
        <dbReference type="EMBL" id="SDY33885.1"/>
    </source>
</evidence>
<proteinExistence type="inferred from homology"/>
<dbReference type="GO" id="GO:0005829">
    <property type="term" value="C:cytosol"/>
    <property type="evidence" value="ECO:0007669"/>
    <property type="project" value="TreeGrafter"/>
</dbReference>
<sequence>MKQKSKKTIFYCQQCGYESTKWLGQCPACKEWNTFVEEVVDKKSISSSGKINTSVKRETQTYVLNEIKIDEQDRMMTGMKELDRVLGGGIVKGSLTLIGGDPGIGKSTLLLQVCRNLSSQGENVLYVSGEESPQQIKIRADRIGKFTNELKLFCETNLSTIRATIEKEKPSVVIIDSIQTMYDENVTSTPGSVSQVREATAVLMQIAKGMNISMFIVGHVTKEGVVAGPRVLEHMVDTVLYFEGDRHESYRILRGVKNRFGSTNEIGVFEMRQMGLVEVENPSEFMLSGKPKDASGSVVTCSIEGTRPILLEIQALVCHSFFNNPRRTATGLDYNRVNLLMAVIEKRLGVRLSDCDAYVNIAGGAKLNEPGVDLGIVIAVLSSHLDIAVDDGIVCFGEVGLSGEIRSVNSVEQRINEAKKLGFKTCIVPEVSKRKLIESKDINIIGVKNLQDVLQLLSSRK</sequence>
<dbReference type="Pfam" id="PF13481">
    <property type="entry name" value="AAA_25"/>
    <property type="match status" value="1"/>
</dbReference>
<keyword evidence="16" id="KW-1185">Reference proteome</keyword>
<evidence type="ECO:0000256" key="3">
    <source>
        <dbReference type="ARBA" id="ARBA00022763"/>
    </source>
</evidence>
<evidence type="ECO:0000256" key="11">
    <source>
        <dbReference type="HAMAP-Rule" id="MF_01498"/>
    </source>
</evidence>
<dbReference type="AlphaFoldDB" id="A0A1H3J2Q9"/>
<dbReference type="PANTHER" id="PTHR32472:SF10">
    <property type="entry name" value="DNA REPAIR PROTEIN RADA-LIKE PROTEIN"/>
    <property type="match status" value="1"/>
</dbReference>
<name>A0A1H3J2Q9_9FIRM</name>
<evidence type="ECO:0000256" key="5">
    <source>
        <dbReference type="ARBA" id="ARBA00022801"/>
    </source>
</evidence>
<dbReference type="InterPro" id="IPR004504">
    <property type="entry name" value="DNA_repair_RadA"/>
</dbReference>
<keyword evidence="6 13" id="KW-0862">Zinc</keyword>
<dbReference type="SMART" id="SM00382">
    <property type="entry name" value="AAA"/>
    <property type="match status" value="1"/>
</dbReference>
<evidence type="ECO:0000256" key="2">
    <source>
        <dbReference type="ARBA" id="ARBA00022741"/>
    </source>
</evidence>
<evidence type="ECO:0000256" key="8">
    <source>
        <dbReference type="ARBA" id="ARBA00023016"/>
    </source>
</evidence>
<dbReference type="FunFam" id="3.40.50.300:FF:000050">
    <property type="entry name" value="DNA repair protein RadA"/>
    <property type="match status" value="1"/>
</dbReference>
<evidence type="ECO:0000256" key="12">
    <source>
        <dbReference type="NCBIfam" id="TIGR00416"/>
    </source>
</evidence>